<evidence type="ECO:0008006" key="4">
    <source>
        <dbReference type="Google" id="ProtNLM"/>
    </source>
</evidence>
<feature type="transmembrane region" description="Helical" evidence="1">
    <location>
        <begin position="6"/>
        <end position="24"/>
    </location>
</feature>
<comment type="caution">
    <text evidence="2">The sequence shown here is derived from an EMBL/GenBank/DDBJ whole genome shotgun (WGS) entry which is preliminary data.</text>
</comment>
<gene>
    <name evidence="2" type="ORF">PENTCL1PPCAC_12614</name>
</gene>
<keyword evidence="1" id="KW-1133">Transmembrane helix</keyword>
<dbReference type="PANTHER" id="PTHR45907:SF16">
    <property type="entry name" value="SERPENTINE RECEPTOR, CLASS J"/>
    <property type="match status" value="1"/>
</dbReference>
<dbReference type="Proteomes" id="UP001432027">
    <property type="component" value="Unassembled WGS sequence"/>
</dbReference>
<dbReference type="AlphaFoldDB" id="A0AAV5T572"/>
<dbReference type="EMBL" id="BTSX01000003">
    <property type="protein sequence ID" value="GMS90439.1"/>
    <property type="molecule type" value="Genomic_DNA"/>
</dbReference>
<evidence type="ECO:0000313" key="2">
    <source>
        <dbReference type="EMBL" id="GMS90439.1"/>
    </source>
</evidence>
<feature type="non-terminal residue" evidence="2">
    <location>
        <position position="1"/>
    </location>
</feature>
<sequence>ITYVSQVIITILAYFFNILLIFIVQTSKNKEIRTYRILMTYFGLSDLYYTTVHCVTYPFGVNIQGDNMFKIQIPENFGHAFIVRGHGIYRELMRMGLYFGAYTHTFPILIFHFLYRLMAIKYTHLLQYFKMFIFPLVLATAASNASWFSIVNWLFYPDEEILRILTPIYNGSIPGLVVHTMDSAAKHAQALYFTGATFEGPRWANLAGAGIISSSTNTSSFKLLYI</sequence>
<dbReference type="PANTHER" id="PTHR45907">
    <property type="entry name" value="SERPENTINE RECEPTOR, CLASS J"/>
    <property type="match status" value="1"/>
</dbReference>
<organism evidence="2 3">
    <name type="scientific">Pristionchus entomophagus</name>
    <dbReference type="NCBI Taxonomy" id="358040"/>
    <lineage>
        <taxon>Eukaryota</taxon>
        <taxon>Metazoa</taxon>
        <taxon>Ecdysozoa</taxon>
        <taxon>Nematoda</taxon>
        <taxon>Chromadorea</taxon>
        <taxon>Rhabditida</taxon>
        <taxon>Rhabditina</taxon>
        <taxon>Diplogasteromorpha</taxon>
        <taxon>Diplogasteroidea</taxon>
        <taxon>Neodiplogasteridae</taxon>
        <taxon>Pristionchus</taxon>
    </lineage>
</organism>
<dbReference type="InterPro" id="IPR019423">
    <property type="entry name" value="7TM_GPCR_serpentine_rcpt_Srj"/>
</dbReference>
<protein>
    <recommendedName>
        <fullName evidence="4">Serpentine receptor class gamma</fullName>
    </recommendedName>
</protein>
<dbReference type="Pfam" id="PF10326">
    <property type="entry name" value="7TM_GPCR_Str"/>
    <property type="match status" value="1"/>
</dbReference>
<keyword evidence="1" id="KW-0472">Membrane</keyword>
<feature type="transmembrane region" description="Helical" evidence="1">
    <location>
        <begin position="97"/>
        <end position="120"/>
    </location>
</feature>
<dbReference type="InterPro" id="IPR019428">
    <property type="entry name" value="7TM_GPCR_serpentine_rcpt_Str"/>
</dbReference>
<evidence type="ECO:0000256" key="1">
    <source>
        <dbReference type="SAM" id="Phobius"/>
    </source>
</evidence>
<name>A0AAV5T572_9BILA</name>
<keyword evidence="3" id="KW-1185">Reference proteome</keyword>
<feature type="transmembrane region" description="Helical" evidence="1">
    <location>
        <begin position="132"/>
        <end position="155"/>
    </location>
</feature>
<evidence type="ECO:0000313" key="3">
    <source>
        <dbReference type="Proteomes" id="UP001432027"/>
    </source>
</evidence>
<reference evidence="2" key="1">
    <citation type="submission" date="2023-10" db="EMBL/GenBank/DDBJ databases">
        <title>Genome assembly of Pristionchus species.</title>
        <authorList>
            <person name="Yoshida K."/>
            <person name="Sommer R.J."/>
        </authorList>
    </citation>
    <scope>NUCLEOTIDE SEQUENCE</scope>
    <source>
        <strain evidence="2">RS0144</strain>
    </source>
</reference>
<keyword evidence="1" id="KW-0812">Transmembrane</keyword>
<proteinExistence type="predicted"/>
<accession>A0AAV5T572</accession>